<dbReference type="EMBL" id="JACGWJ010000016">
    <property type="protein sequence ID" value="KAL0361784.1"/>
    <property type="molecule type" value="Genomic_DNA"/>
</dbReference>
<name>A0AAW2Q1Y3_SESRA</name>
<comment type="caution">
    <text evidence="2">The sequence shown here is derived from an EMBL/GenBank/DDBJ whole genome shotgun (WGS) entry which is preliminary data.</text>
</comment>
<protein>
    <submittedName>
        <fullName evidence="2">Uncharacterized protein</fullName>
    </submittedName>
</protein>
<organism evidence="2">
    <name type="scientific">Sesamum radiatum</name>
    <name type="common">Black benniseed</name>
    <dbReference type="NCBI Taxonomy" id="300843"/>
    <lineage>
        <taxon>Eukaryota</taxon>
        <taxon>Viridiplantae</taxon>
        <taxon>Streptophyta</taxon>
        <taxon>Embryophyta</taxon>
        <taxon>Tracheophyta</taxon>
        <taxon>Spermatophyta</taxon>
        <taxon>Magnoliopsida</taxon>
        <taxon>eudicotyledons</taxon>
        <taxon>Gunneridae</taxon>
        <taxon>Pentapetalae</taxon>
        <taxon>asterids</taxon>
        <taxon>lamiids</taxon>
        <taxon>Lamiales</taxon>
        <taxon>Pedaliaceae</taxon>
        <taxon>Sesamum</taxon>
    </lineage>
</organism>
<evidence type="ECO:0000313" key="2">
    <source>
        <dbReference type="EMBL" id="KAL0361784.1"/>
    </source>
</evidence>
<feature type="compositionally biased region" description="Basic and acidic residues" evidence="1">
    <location>
        <begin position="131"/>
        <end position="142"/>
    </location>
</feature>
<dbReference type="AlphaFoldDB" id="A0AAW2Q1Y3"/>
<evidence type="ECO:0000256" key="1">
    <source>
        <dbReference type="SAM" id="MobiDB-lite"/>
    </source>
</evidence>
<reference evidence="2" key="1">
    <citation type="submission" date="2020-06" db="EMBL/GenBank/DDBJ databases">
        <authorList>
            <person name="Li T."/>
            <person name="Hu X."/>
            <person name="Zhang T."/>
            <person name="Song X."/>
            <person name="Zhang H."/>
            <person name="Dai N."/>
            <person name="Sheng W."/>
            <person name="Hou X."/>
            <person name="Wei L."/>
        </authorList>
    </citation>
    <scope>NUCLEOTIDE SEQUENCE</scope>
    <source>
        <strain evidence="2">G02</strain>
        <tissue evidence="2">Leaf</tissue>
    </source>
</reference>
<accession>A0AAW2Q1Y3</accession>
<reference evidence="2" key="2">
    <citation type="journal article" date="2024" name="Plant">
        <title>Genomic evolution and insights into agronomic trait innovations of Sesamum species.</title>
        <authorList>
            <person name="Miao H."/>
            <person name="Wang L."/>
            <person name="Qu L."/>
            <person name="Liu H."/>
            <person name="Sun Y."/>
            <person name="Le M."/>
            <person name="Wang Q."/>
            <person name="Wei S."/>
            <person name="Zheng Y."/>
            <person name="Lin W."/>
            <person name="Duan Y."/>
            <person name="Cao H."/>
            <person name="Xiong S."/>
            <person name="Wang X."/>
            <person name="Wei L."/>
            <person name="Li C."/>
            <person name="Ma Q."/>
            <person name="Ju M."/>
            <person name="Zhao R."/>
            <person name="Li G."/>
            <person name="Mu C."/>
            <person name="Tian Q."/>
            <person name="Mei H."/>
            <person name="Zhang T."/>
            <person name="Gao T."/>
            <person name="Zhang H."/>
        </authorList>
    </citation>
    <scope>NUCLEOTIDE SEQUENCE</scope>
    <source>
        <strain evidence="2">G02</strain>
    </source>
</reference>
<feature type="compositionally biased region" description="Gly residues" evidence="1">
    <location>
        <begin position="97"/>
        <end position="106"/>
    </location>
</feature>
<proteinExistence type="predicted"/>
<feature type="region of interest" description="Disordered" evidence="1">
    <location>
        <begin position="74"/>
        <end position="142"/>
    </location>
</feature>
<gene>
    <name evidence="2" type="ORF">Sradi_3862900</name>
</gene>
<sequence>MRERGAAEGTSKLPDGLTLRTGGVTRRAAYAREALSELHDVDNRARPVVPDSIPEIQPFRVHSGAFSIIDAFGGPSSAAGRRRGPHTSRLGLDYLGPRGGGRWRGGCGEKKKRRKETEDLKTGVRGSQKGVQHEDFPGGHPS</sequence>